<dbReference type="PIRSF" id="PIRSF000714">
    <property type="entry name" value="HIT"/>
    <property type="match status" value="1"/>
</dbReference>
<accession>A0A1E5Q4H2</accession>
<dbReference type="InterPro" id="IPR011146">
    <property type="entry name" value="HIT-like"/>
</dbReference>
<dbReference type="SUPFAM" id="SSF54197">
    <property type="entry name" value="HIT-like"/>
    <property type="match status" value="1"/>
</dbReference>
<dbReference type="GO" id="GO:0003824">
    <property type="term" value="F:catalytic activity"/>
    <property type="evidence" value="ECO:0007669"/>
    <property type="project" value="InterPro"/>
</dbReference>
<feature type="domain" description="HIT" evidence="2">
    <location>
        <begin position="38"/>
        <end position="107"/>
    </location>
</feature>
<dbReference type="PROSITE" id="PS51084">
    <property type="entry name" value="HIT_2"/>
    <property type="match status" value="1"/>
</dbReference>
<dbReference type="Gene3D" id="3.30.428.10">
    <property type="entry name" value="HIT-like"/>
    <property type="match status" value="1"/>
</dbReference>
<name>A0A1E5Q4H2_9PROT</name>
<reference evidence="4" key="1">
    <citation type="submission" date="2016-07" db="EMBL/GenBank/DDBJ databases">
        <authorList>
            <person name="Florea S."/>
            <person name="Webb J.S."/>
            <person name="Jaromczyk J."/>
            <person name="Schardl C.L."/>
        </authorList>
    </citation>
    <scope>NUCLEOTIDE SEQUENCE [LARGE SCALE GENOMIC DNA]</scope>
    <source>
        <strain evidence="4">MV-1</strain>
    </source>
</reference>
<evidence type="ECO:0000259" key="2">
    <source>
        <dbReference type="PROSITE" id="PS51084"/>
    </source>
</evidence>
<keyword evidence="4" id="KW-1185">Reference proteome</keyword>
<evidence type="ECO:0000313" key="4">
    <source>
        <dbReference type="Proteomes" id="UP000095347"/>
    </source>
</evidence>
<dbReference type="RefSeq" id="WP_069959016.1">
    <property type="nucleotide sequence ID" value="NZ_MCGG01000055.1"/>
</dbReference>
<dbReference type="InterPro" id="IPR026026">
    <property type="entry name" value="HIT_Hint"/>
</dbReference>
<dbReference type="EMBL" id="MCGG01000055">
    <property type="protein sequence ID" value="OEJ65127.1"/>
    <property type="molecule type" value="Genomic_DNA"/>
</dbReference>
<gene>
    <name evidence="3" type="ORF">BEN30_15710</name>
</gene>
<comment type="caution">
    <text evidence="3">The sequence shown here is derived from an EMBL/GenBank/DDBJ whole genome shotgun (WGS) entry which is preliminary data.</text>
</comment>
<organism evidence="3 4">
    <name type="scientific">Magnetovibrio blakemorei</name>
    <dbReference type="NCBI Taxonomy" id="28181"/>
    <lineage>
        <taxon>Bacteria</taxon>
        <taxon>Pseudomonadati</taxon>
        <taxon>Pseudomonadota</taxon>
        <taxon>Alphaproteobacteria</taxon>
        <taxon>Rhodospirillales</taxon>
        <taxon>Magnetovibrionaceae</taxon>
        <taxon>Magnetovibrio</taxon>
    </lineage>
</organism>
<dbReference type="InterPro" id="IPR036265">
    <property type="entry name" value="HIT-like_sf"/>
</dbReference>
<dbReference type="Pfam" id="PF01230">
    <property type="entry name" value="HIT"/>
    <property type="match status" value="1"/>
</dbReference>
<dbReference type="AlphaFoldDB" id="A0A1E5Q4H2"/>
<dbReference type="STRING" id="28181.BEN30_15710"/>
<dbReference type="OrthoDB" id="9799145at2"/>
<evidence type="ECO:0000256" key="1">
    <source>
        <dbReference type="PROSITE-ProRule" id="PRU00464"/>
    </source>
</evidence>
<comment type="caution">
    <text evidence="1">Lacks conserved residue(s) required for the propagation of feature annotation.</text>
</comment>
<sequence>MSTPDFTLDPRLVKDTVPITSLKICQVLLMQDSSYPWLILVPNIPDLRDIDELNTAQRNQVMAEIDLASKALKTLFAPDKMNVANLGNIVEQLHIHIIARYKTDLAWPGPVWGKRPPVAYEAQALDALVEKLRTALTIA</sequence>
<evidence type="ECO:0000313" key="3">
    <source>
        <dbReference type="EMBL" id="OEJ65127.1"/>
    </source>
</evidence>
<dbReference type="Proteomes" id="UP000095347">
    <property type="component" value="Unassembled WGS sequence"/>
</dbReference>
<proteinExistence type="predicted"/>
<protein>
    <recommendedName>
        <fullName evidence="2">HIT domain-containing protein</fullName>
    </recommendedName>
</protein>